<dbReference type="AlphaFoldDB" id="A8FT14"/>
<dbReference type="InterPro" id="IPR012338">
    <property type="entry name" value="Beta-lactam/transpept-like"/>
</dbReference>
<keyword evidence="1" id="KW-0732">Signal</keyword>
<feature type="domain" description="Beta-lactamase-related" evidence="2">
    <location>
        <begin position="119"/>
        <end position="406"/>
    </location>
</feature>
<evidence type="ECO:0000313" key="4">
    <source>
        <dbReference type="Proteomes" id="UP000002015"/>
    </source>
</evidence>
<evidence type="ECO:0000259" key="2">
    <source>
        <dbReference type="Pfam" id="PF00144"/>
    </source>
</evidence>
<organism evidence="3 4">
    <name type="scientific">Shewanella sediminis (strain HAW-EB3)</name>
    <dbReference type="NCBI Taxonomy" id="425104"/>
    <lineage>
        <taxon>Bacteria</taxon>
        <taxon>Pseudomonadati</taxon>
        <taxon>Pseudomonadota</taxon>
        <taxon>Gammaproteobacteria</taxon>
        <taxon>Alteromonadales</taxon>
        <taxon>Shewanellaceae</taxon>
        <taxon>Shewanella</taxon>
    </lineage>
</organism>
<dbReference type="EMBL" id="CP000821">
    <property type="protein sequence ID" value="ABV35987.1"/>
    <property type="molecule type" value="Genomic_DNA"/>
</dbReference>
<dbReference type="Proteomes" id="UP000002015">
    <property type="component" value="Chromosome"/>
</dbReference>
<dbReference type="SUPFAM" id="SSF56601">
    <property type="entry name" value="beta-lactamase/transpeptidase-like"/>
    <property type="match status" value="1"/>
</dbReference>
<proteinExistence type="predicted"/>
<dbReference type="STRING" id="425104.Ssed_1376"/>
<evidence type="ECO:0000313" key="3">
    <source>
        <dbReference type="EMBL" id="ABV35987.1"/>
    </source>
</evidence>
<evidence type="ECO:0000256" key="1">
    <source>
        <dbReference type="SAM" id="SignalP"/>
    </source>
</evidence>
<dbReference type="Pfam" id="PF00144">
    <property type="entry name" value="Beta-lactamase"/>
    <property type="match status" value="1"/>
</dbReference>
<sequence length="431" mass="47560" precursor="true">MEYIMNKTLLAFSLLVSFGSSAADFQGRDATFLENAAQHMISVKNYDSGENAASTFPHAYKFTHSYRISHGLLGSGQDVLSPEVLKSDKQLDFSKIMITDIDGQMDLNTFLRDRLKNHSMVVVNGDRLLHEHYWNNMDEHSTHLMMSVTKSFTSMMAAIAVSEGKLDMSKPVIHYLPELKGTAWETASVQEVADMRTSVIQKVSKHKSWDDRMTLSQSYNGDTAGDYPRGVTDYFPLVTKVETKMGKKYTYQCVNTEVLGKVVEAATGKRLADLIEDNIWKKVGLENDAFLMSDHVGGAVASGGLNAATKDMARIGKVLMNDGKNYLGEQVIPSDFISGLLQGDDNVRSAWKLSKEASLADGWYKDQFRLLNVGGYSILAMVGIHGQVVAMDKASGTVIAMNGGYPMTETPRMAISLFHKVIPAILDAVEH</sequence>
<reference evidence="3 4" key="1">
    <citation type="submission" date="2007-08" db="EMBL/GenBank/DDBJ databases">
        <title>Complete sequence of Shewanella sediminis HAW-EB3.</title>
        <authorList>
            <consortium name="US DOE Joint Genome Institute"/>
            <person name="Copeland A."/>
            <person name="Lucas S."/>
            <person name="Lapidus A."/>
            <person name="Barry K."/>
            <person name="Glavina del Rio T."/>
            <person name="Dalin E."/>
            <person name="Tice H."/>
            <person name="Pitluck S."/>
            <person name="Chertkov O."/>
            <person name="Brettin T."/>
            <person name="Bruce D."/>
            <person name="Detter J.C."/>
            <person name="Han C."/>
            <person name="Schmutz J."/>
            <person name="Larimer F."/>
            <person name="Land M."/>
            <person name="Hauser L."/>
            <person name="Kyrpides N."/>
            <person name="Kim E."/>
            <person name="Zhao J.-S."/>
            <person name="Richardson P."/>
        </authorList>
    </citation>
    <scope>NUCLEOTIDE SEQUENCE [LARGE SCALE GENOMIC DNA]</scope>
    <source>
        <strain evidence="3 4">HAW-EB3</strain>
    </source>
</reference>
<feature type="signal peptide" evidence="1">
    <location>
        <begin position="1"/>
        <end position="22"/>
    </location>
</feature>
<dbReference type="InterPro" id="IPR050789">
    <property type="entry name" value="Diverse_Enzym_Activities"/>
</dbReference>
<accession>A8FT14</accession>
<dbReference type="Gene3D" id="3.40.710.10">
    <property type="entry name" value="DD-peptidase/beta-lactamase superfamily"/>
    <property type="match status" value="1"/>
</dbReference>
<protein>
    <recommendedName>
        <fullName evidence="2">Beta-lactamase-related domain-containing protein</fullName>
    </recommendedName>
</protein>
<dbReference type="InterPro" id="IPR001466">
    <property type="entry name" value="Beta-lactam-related"/>
</dbReference>
<feature type="chain" id="PRO_5002721411" description="Beta-lactamase-related domain-containing protein" evidence="1">
    <location>
        <begin position="23"/>
        <end position="431"/>
    </location>
</feature>
<keyword evidence="4" id="KW-1185">Reference proteome</keyword>
<dbReference type="PANTHER" id="PTHR43283">
    <property type="entry name" value="BETA-LACTAMASE-RELATED"/>
    <property type="match status" value="1"/>
</dbReference>
<name>A8FT14_SHESH</name>
<gene>
    <name evidence="3" type="ordered locus">Ssed_1376</name>
</gene>
<dbReference type="HOGENOM" id="CLU_030169_0_1_6"/>
<dbReference type="eggNOG" id="COG1680">
    <property type="taxonomic scope" value="Bacteria"/>
</dbReference>
<dbReference type="PANTHER" id="PTHR43283:SF7">
    <property type="entry name" value="BETA-LACTAMASE-RELATED DOMAIN-CONTAINING PROTEIN"/>
    <property type="match status" value="1"/>
</dbReference>
<dbReference type="KEGG" id="sse:Ssed_1376"/>